<proteinExistence type="predicted"/>
<keyword evidence="5" id="KW-0560">Oxidoreductase</keyword>
<gene>
    <name evidence="11" type="ORF">NL394_09945</name>
</gene>
<keyword evidence="12" id="KW-1185">Reference proteome</keyword>
<dbReference type="InterPro" id="IPR050415">
    <property type="entry name" value="MRET"/>
</dbReference>
<dbReference type="PANTHER" id="PTHR47354:SF1">
    <property type="entry name" value="CARNITINE MONOOXYGENASE REDUCTASE SUBUNIT"/>
    <property type="match status" value="1"/>
</dbReference>
<evidence type="ECO:0000256" key="8">
    <source>
        <dbReference type="SAM" id="MobiDB-lite"/>
    </source>
</evidence>
<dbReference type="CDD" id="cd00207">
    <property type="entry name" value="fer2"/>
    <property type="match status" value="1"/>
</dbReference>
<keyword evidence="2" id="KW-0285">Flavoprotein</keyword>
<sequence>MSVDIQNRGTTIPEDTADDLTSGPGTGDQAATIAAEPKALTLRVQQKRWEADGVVSITFVDPQGAALPQWLPGSHLSLHLPNGLTREYSLCSDPNDSSAWTVAVLRTTDSRGGSRLIHDELPVGTLLTVEGPRNNFELEQAQRYALVAGGIGITPIISMARRLEAAGADWSLLYTGRSRSTMAFLPEISGFPAHRISIHAMDEAGGAYADLPKAVGALPPKALVYACGPESLMQAVAGAMADDSQLRIERFKAPEVVSGPETEATSFDVICQRSSQRVAVGPDISVLDALNDAGIFVPSSCAEGICGTCETGVIAGDVEHRDFLLSPAEQAENKTMFVCVSRCRSRELILDL</sequence>
<evidence type="ECO:0000313" key="12">
    <source>
        <dbReference type="Proteomes" id="UP001163293"/>
    </source>
</evidence>
<dbReference type="InterPro" id="IPR017927">
    <property type="entry name" value="FAD-bd_FR_type"/>
</dbReference>
<feature type="region of interest" description="Disordered" evidence="8">
    <location>
        <begin position="1"/>
        <end position="29"/>
    </location>
</feature>
<evidence type="ECO:0000256" key="6">
    <source>
        <dbReference type="ARBA" id="ARBA00023004"/>
    </source>
</evidence>
<evidence type="ECO:0000256" key="4">
    <source>
        <dbReference type="ARBA" id="ARBA00022723"/>
    </source>
</evidence>
<evidence type="ECO:0000256" key="2">
    <source>
        <dbReference type="ARBA" id="ARBA00022630"/>
    </source>
</evidence>
<dbReference type="Gene3D" id="2.40.30.10">
    <property type="entry name" value="Translation factors"/>
    <property type="match status" value="1"/>
</dbReference>
<keyword evidence="4" id="KW-0479">Metal-binding</keyword>
<dbReference type="Proteomes" id="UP001163293">
    <property type="component" value="Chromosome"/>
</dbReference>
<dbReference type="InterPro" id="IPR017938">
    <property type="entry name" value="Riboflavin_synthase-like_b-brl"/>
</dbReference>
<keyword evidence="6" id="KW-0408">Iron</keyword>
<feature type="domain" description="FAD-binding FR-type" evidence="10">
    <location>
        <begin position="37"/>
        <end position="139"/>
    </location>
</feature>
<comment type="cofactor">
    <cofactor evidence="1">
        <name>FAD</name>
        <dbReference type="ChEBI" id="CHEBI:57692"/>
    </cofactor>
</comment>
<accession>A0AAX3ENQ1</accession>
<evidence type="ECO:0000256" key="7">
    <source>
        <dbReference type="ARBA" id="ARBA00023014"/>
    </source>
</evidence>
<name>A0AAX3ENQ1_PAEUR</name>
<evidence type="ECO:0000313" key="11">
    <source>
        <dbReference type="EMBL" id="UYV99494.1"/>
    </source>
</evidence>
<evidence type="ECO:0000256" key="5">
    <source>
        <dbReference type="ARBA" id="ARBA00023002"/>
    </source>
</evidence>
<dbReference type="PROSITE" id="PS51085">
    <property type="entry name" value="2FE2S_FER_2"/>
    <property type="match status" value="1"/>
</dbReference>
<dbReference type="GO" id="GO:0051537">
    <property type="term" value="F:2 iron, 2 sulfur cluster binding"/>
    <property type="evidence" value="ECO:0007669"/>
    <property type="project" value="UniProtKB-KW"/>
</dbReference>
<dbReference type="SUPFAM" id="SSF63380">
    <property type="entry name" value="Riboflavin synthase domain-like"/>
    <property type="match status" value="1"/>
</dbReference>
<dbReference type="PROSITE" id="PS51384">
    <property type="entry name" value="FAD_FR"/>
    <property type="match status" value="1"/>
</dbReference>
<dbReference type="RefSeq" id="WP_069696488.1">
    <property type="nucleotide sequence ID" value="NZ_CP101180.1"/>
</dbReference>
<dbReference type="InterPro" id="IPR039261">
    <property type="entry name" value="FNR_nucleotide-bd"/>
</dbReference>
<dbReference type="InterPro" id="IPR001041">
    <property type="entry name" value="2Fe-2S_ferredoxin-type"/>
</dbReference>
<evidence type="ECO:0000256" key="3">
    <source>
        <dbReference type="ARBA" id="ARBA00022714"/>
    </source>
</evidence>
<organism evidence="11 12">
    <name type="scientific">Paenarthrobacter ureafaciens</name>
    <dbReference type="NCBI Taxonomy" id="37931"/>
    <lineage>
        <taxon>Bacteria</taxon>
        <taxon>Bacillati</taxon>
        <taxon>Actinomycetota</taxon>
        <taxon>Actinomycetes</taxon>
        <taxon>Micrococcales</taxon>
        <taxon>Micrococcaceae</taxon>
        <taxon>Paenarthrobacter</taxon>
    </lineage>
</organism>
<dbReference type="InterPro" id="IPR012675">
    <property type="entry name" value="Beta-grasp_dom_sf"/>
</dbReference>
<dbReference type="Gene3D" id="3.40.50.80">
    <property type="entry name" value="Nucleotide-binding domain of ferredoxin-NADP reductase (FNR) module"/>
    <property type="match status" value="1"/>
</dbReference>
<dbReference type="Pfam" id="PF00111">
    <property type="entry name" value="Fer2"/>
    <property type="match status" value="1"/>
</dbReference>
<dbReference type="SUPFAM" id="SSF52343">
    <property type="entry name" value="Ferredoxin reductase-like, C-terminal NADP-linked domain"/>
    <property type="match status" value="1"/>
</dbReference>
<dbReference type="InterPro" id="IPR006058">
    <property type="entry name" value="2Fe2S_fd_BS"/>
</dbReference>
<dbReference type="EMBL" id="CP101185">
    <property type="protein sequence ID" value="UYV99494.1"/>
    <property type="molecule type" value="Genomic_DNA"/>
</dbReference>
<dbReference type="SUPFAM" id="SSF54292">
    <property type="entry name" value="2Fe-2S ferredoxin-like"/>
    <property type="match status" value="1"/>
</dbReference>
<dbReference type="AlphaFoldDB" id="A0AAX3ENQ1"/>
<evidence type="ECO:0000259" key="9">
    <source>
        <dbReference type="PROSITE" id="PS51085"/>
    </source>
</evidence>
<dbReference type="CDD" id="cd06185">
    <property type="entry name" value="PDR_like"/>
    <property type="match status" value="1"/>
</dbReference>
<keyword evidence="7" id="KW-0411">Iron-sulfur</keyword>
<evidence type="ECO:0000259" key="10">
    <source>
        <dbReference type="PROSITE" id="PS51384"/>
    </source>
</evidence>
<evidence type="ECO:0000256" key="1">
    <source>
        <dbReference type="ARBA" id="ARBA00001974"/>
    </source>
</evidence>
<dbReference type="PROSITE" id="PS00197">
    <property type="entry name" value="2FE2S_FER_1"/>
    <property type="match status" value="1"/>
</dbReference>
<reference evidence="11" key="1">
    <citation type="submission" date="2022-07" db="EMBL/GenBank/DDBJ databases">
        <authorList>
            <person name="Wu T."/>
        </authorList>
    </citation>
    <scope>NUCLEOTIDE SEQUENCE</scope>
    <source>
        <strain evidence="11">SD-1</strain>
    </source>
</reference>
<feature type="domain" description="2Fe-2S ferredoxin-type" evidence="9">
    <location>
        <begin position="265"/>
        <end position="352"/>
    </location>
</feature>
<dbReference type="PRINTS" id="PR00409">
    <property type="entry name" value="PHDIOXRDTASE"/>
</dbReference>
<dbReference type="InterPro" id="IPR036010">
    <property type="entry name" value="2Fe-2S_ferredoxin-like_sf"/>
</dbReference>
<dbReference type="Gene3D" id="3.10.20.30">
    <property type="match status" value="1"/>
</dbReference>
<dbReference type="GO" id="GO:0016491">
    <property type="term" value="F:oxidoreductase activity"/>
    <property type="evidence" value="ECO:0007669"/>
    <property type="project" value="UniProtKB-KW"/>
</dbReference>
<dbReference type="PANTHER" id="PTHR47354">
    <property type="entry name" value="NADH OXIDOREDUCTASE HCR"/>
    <property type="match status" value="1"/>
</dbReference>
<protein>
    <submittedName>
        <fullName evidence="11">PDR/VanB family oxidoreductase</fullName>
    </submittedName>
</protein>
<keyword evidence="3" id="KW-0001">2Fe-2S</keyword>
<dbReference type="GO" id="GO:0046872">
    <property type="term" value="F:metal ion binding"/>
    <property type="evidence" value="ECO:0007669"/>
    <property type="project" value="UniProtKB-KW"/>
</dbReference>
<feature type="compositionally biased region" description="Polar residues" evidence="8">
    <location>
        <begin position="1"/>
        <end position="10"/>
    </location>
</feature>